<dbReference type="GO" id="GO:0005886">
    <property type="term" value="C:plasma membrane"/>
    <property type="evidence" value="ECO:0007669"/>
    <property type="project" value="UniProtKB-SubCell"/>
</dbReference>
<dbReference type="GO" id="GO:0022857">
    <property type="term" value="F:transmembrane transporter activity"/>
    <property type="evidence" value="ECO:0007669"/>
    <property type="project" value="InterPro"/>
</dbReference>
<dbReference type="SUPFAM" id="SSF103473">
    <property type="entry name" value="MFS general substrate transporter"/>
    <property type="match status" value="1"/>
</dbReference>
<dbReference type="PRINTS" id="PR01036">
    <property type="entry name" value="TCRTETB"/>
</dbReference>
<feature type="transmembrane region" description="Helical" evidence="6">
    <location>
        <begin position="136"/>
        <end position="158"/>
    </location>
</feature>
<feature type="transmembrane region" description="Helical" evidence="6">
    <location>
        <begin position="370"/>
        <end position="390"/>
    </location>
</feature>
<feature type="transmembrane region" description="Helical" evidence="6">
    <location>
        <begin position="103"/>
        <end position="124"/>
    </location>
</feature>
<evidence type="ECO:0000256" key="3">
    <source>
        <dbReference type="ARBA" id="ARBA00022692"/>
    </source>
</evidence>
<dbReference type="EMBL" id="JACIBY010000026">
    <property type="protein sequence ID" value="MBB3842117.1"/>
    <property type="molecule type" value="Genomic_DNA"/>
</dbReference>
<dbReference type="InterPro" id="IPR020846">
    <property type="entry name" value="MFS_dom"/>
</dbReference>
<evidence type="ECO:0000256" key="5">
    <source>
        <dbReference type="ARBA" id="ARBA00023136"/>
    </source>
</evidence>
<feature type="transmembrane region" description="Helical" evidence="6">
    <location>
        <begin position="283"/>
        <end position="302"/>
    </location>
</feature>
<dbReference type="PROSITE" id="PS50850">
    <property type="entry name" value="MFS"/>
    <property type="match status" value="1"/>
</dbReference>
<feature type="transmembrane region" description="Helical" evidence="6">
    <location>
        <begin position="77"/>
        <end position="97"/>
    </location>
</feature>
<keyword evidence="5 6" id="KW-0472">Membrane</keyword>
<evidence type="ECO:0000313" key="8">
    <source>
        <dbReference type="EMBL" id="MBB3842117.1"/>
    </source>
</evidence>
<feature type="transmembrane region" description="Helical" evidence="6">
    <location>
        <begin position="52"/>
        <end position="70"/>
    </location>
</feature>
<organism evidence="8 9">
    <name type="scientific">Runella defluvii</name>
    <dbReference type="NCBI Taxonomy" id="370973"/>
    <lineage>
        <taxon>Bacteria</taxon>
        <taxon>Pseudomonadati</taxon>
        <taxon>Bacteroidota</taxon>
        <taxon>Cytophagia</taxon>
        <taxon>Cytophagales</taxon>
        <taxon>Spirosomataceae</taxon>
        <taxon>Runella</taxon>
    </lineage>
</organism>
<evidence type="ECO:0000259" key="7">
    <source>
        <dbReference type="PROSITE" id="PS50850"/>
    </source>
</evidence>
<dbReference type="AlphaFoldDB" id="A0A7W6EU14"/>
<feature type="transmembrane region" description="Helical" evidence="6">
    <location>
        <begin position="12"/>
        <end position="32"/>
    </location>
</feature>
<evidence type="ECO:0000313" key="9">
    <source>
        <dbReference type="Proteomes" id="UP000541352"/>
    </source>
</evidence>
<keyword evidence="9" id="KW-1185">Reference proteome</keyword>
<comment type="subcellular location">
    <subcellularLocation>
        <location evidence="1">Cell membrane</location>
        <topology evidence="1">Multi-pass membrane protein</topology>
    </subcellularLocation>
</comment>
<sequence length="396" mass="43193">MKNPKKVSKEIIVFTSCSMVLTALGIDIMLPAFAEVRRHFAVGNDVAQTDRLVTFFFMGQIMQIVFGYLTDKMGRLPILRFGIILYIVSGFATVYAPSLNWMFFFRFISGMGAAAVFMTSIASVRDRYAGDEMARVMSLVLTLFLFTPVIAPSLGAVILSYYSWKWVFLIPPIFAVLVFIWSFRMGESLPVEARNDIKIGELLPKLKSIATDAHFLRYVTIATLIFSVLSSYVSSSERIIGDIYQRPDLFPIIFGAIGLLMAILSLTNSYFTKRYGAKKTLRIILLLYLAAASVLLGGVLLLGNPPPMVYFFVMIALLMAFTTAGDPNSGALALKFMGENAGLAAAVDGTIFFFIGSGIGAVISSQLTNGVLPLAIGAVVASLISVILVFGDTAKK</sequence>
<feature type="domain" description="Major facilitator superfamily (MFS) profile" evidence="7">
    <location>
        <begin position="11"/>
        <end position="394"/>
    </location>
</feature>
<reference evidence="8 9" key="1">
    <citation type="submission" date="2020-08" db="EMBL/GenBank/DDBJ databases">
        <title>Genomic Encyclopedia of Type Strains, Phase IV (KMG-IV): sequencing the most valuable type-strain genomes for metagenomic binning, comparative biology and taxonomic classification.</title>
        <authorList>
            <person name="Goeker M."/>
        </authorList>
    </citation>
    <scope>NUCLEOTIDE SEQUENCE [LARGE SCALE GENOMIC DNA]</scope>
    <source>
        <strain evidence="8 9">DSM 17976</strain>
    </source>
</reference>
<dbReference type="InterPro" id="IPR011701">
    <property type="entry name" value="MFS"/>
</dbReference>
<feature type="transmembrane region" description="Helical" evidence="6">
    <location>
        <begin position="249"/>
        <end position="271"/>
    </location>
</feature>
<evidence type="ECO:0000256" key="6">
    <source>
        <dbReference type="SAM" id="Phobius"/>
    </source>
</evidence>
<accession>A0A7W6EU14</accession>
<dbReference type="InterPro" id="IPR036259">
    <property type="entry name" value="MFS_trans_sf"/>
</dbReference>
<dbReference type="PANTHER" id="PTHR43124">
    <property type="entry name" value="PURINE EFFLUX PUMP PBUE"/>
    <property type="match status" value="1"/>
</dbReference>
<dbReference type="Pfam" id="PF07690">
    <property type="entry name" value="MFS_1"/>
    <property type="match status" value="1"/>
</dbReference>
<keyword evidence="2" id="KW-1003">Cell membrane</keyword>
<evidence type="ECO:0000256" key="2">
    <source>
        <dbReference type="ARBA" id="ARBA00022475"/>
    </source>
</evidence>
<protein>
    <submittedName>
        <fullName evidence="8">DHA1 family bicyclomycin/chloramphenicol resistance-like MFS transporter</fullName>
    </submittedName>
</protein>
<dbReference type="InterPro" id="IPR050189">
    <property type="entry name" value="MFS_Efflux_Transporters"/>
</dbReference>
<keyword evidence="4 6" id="KW-1133">Transmembrane helix</keyword>
<evidence type="ECO:0000256" key="4">
    <source>
        <dbReference type="ARBA" id="ARBA00022989"/>
    </source>
</evidence>
<evidence type="ECO:0000256" key="1">
    <source>
        <dbReference type="ARBA" id="ARBA00004651"/>
    </source>
</evidence>
<feature type="transmembrane region" description="Helical" evidence="6">
    <location>
        <begin position="164"/>
        <end position="183"/>
    </location>
</feature>
<feature type="transmembrane region" description="Helical" evidence="6">
    <location>
        <begin position="341"/>
        <end position="364"/>
    </location>
</feature>
<dbReference type="Gene3D" id="1.20.1720.10">
    <property type="entry name" value="Multidrug resistance protein D"/>
    <property type="match status" value="1"/>
</dbReference>
<dbReference type="RefSeq" id="WP_183980252.1">
    <property type="nucleotide sequence ID" value="NZ_JACIBY010000026.1"/>
</dbReference>
<feature type="transmembrane region" description="Helical" evidence="6">
    <location>
        <begin position="308"/>
        <end position="329"/>
    </location>
</feature>
<comment type="caution">
    <text evidence="8">The sequence shown here is derived from an EMBL/GenBank/DDBJ whole genome shotgun (WGS) entry which is preliminary data.</text>
</comment>
<name>A0A7W6EU14_9BACT</name>
<gene>
    <name evidence="8" type="ORF">FHS57_006148</name>
</gene>
<dbReference type="Proteomes" id="UP000541352">
    <property type="component" value="Unassembled WGS sequence"/>
</dbReference>
<proteinExistence type="predicted"/>
<feature type="transmembrane region" description="Helical" evidence="6">
    <location>
        <begin position="215"/>
        <end position="234"/>
    </location>
</feature>
<keyword evidence="3 6" id="KW-0812">Transmembrane</keyword>
<dbReference type="PANTHER" id="PTHR43124:SF3">
    <property type="entry name" value="CHLORAMPHENICOL EFFLUX PUMP RV0191"/>
    <property type="match status" value="1"/>
</dbReference>